<dbReference type="RefSeq" id="WP_135418803.1">
    <property type="nucleotide sequence ID" value="NZ_SRLB01000031.1"/>
</dbReference>
<name>A0A4Z0NHJ7_9HYPH</name>
<evidence type="ECO:0000313" key="2">
    <source>
        <dbReference type="Proteomes" id="UP000297535"/>
    </source>
</evidence>
<protein>
    <submittedName>
        <fullName evidence="1">DUF4411 family protein</fullName>
    </submittedName>
</protein>
<evidence type="ECO:0000313" key="1">
    <source>
        <dbReference type="EMBL" id="TGD95246.1"/>
    </source>
</evidence>
<sequence length="166" mass="18721">MKRYCLDTSGFSNPMETTPEDIHVSLWLLMKTMVESGCLACTPEIYEELTRITGDIGVCLCENEHNLILDLDDAGWPVEEYIECVSRMQAVHESVIAEYNNDRKNTVGLNDISIIALAKTLNVPLISMESSAGNSTTKRRIPDICQLEGVVHFTFNDMLRREGHRI</sequence>
<gene>
    <name evidence="1" type="ORF">EU555_28695</name>
</gene>
<dbReference type="Pfam" id="PF14367">
    <property type="entry name" value="DUF4411"/>
    <property type="match status" value="1"/>
</dbReference>
<dbReference type="AlphaFoldDB" id="A0A4Z0NHJ7"/>
<accession>A0A4Z0NHJ7</accession>
<organism evidence="1 2">
    <name type="scientific">Methylobacterium nonmethylotrophicum</name>
    <dbReference type="NCBI Taxonomy" id="1141884"/>
    <lineage>
        <taxon>Bacteria</taxon>
        <taxon>Pseudomonadati</taxon>
        <taxon>Pseudomonadota</taxon>
        <taxon>Alphaproteobacteria</taxon>
        <taxon>Hyphomicrobiales</taxon>
        <taxon>Methylobacteriaceae</taxon>
        <taxon>Methylobacterium</taxon>
    </lineage>
</organism>
<dbReference type="InterPro" id="IPR016541">
    <property type="entry name" value="UCP008505"/>
</dbReference>
<comment type="caution">
    <text evidence="1">The sequence shown here is derived from an EMBL/GenBank/DDBJ whole genome shotgun (WGS) entry which is preliminary data.</text>
</comment>
<dbReference type="OrthoDB" id="8449866at2"/>
<dbReference type="Proteomes" id="UP000297535">
    <property type="component" value="Unassembled WGS sequence"/>
</dbReference>
<dbReference type="EMBL" id="SRLB01000031">
    <property type="protein sequence ID" value="TGD95246.1"/>
    <property type="molecule type" value="Genomic_DNA"/>
</dbReference>
<keyword evidence="2" id="KW-1185">Reference proteome</keyword>
<reference evidence="1 2" key="1">
    <citation type="submission" date="2019-04" db="EMBL/GenBank/DDBJ databases">
        <authorList>
            <person name="Feng G."/>
            <person name="Zhu H."/>
        </authorList>
    </citation>
    <scope>NUCLEOTIDE SEQUENCE [LARGE SCALE GENOMIC DNA]</scope>
    <source>
        <strain evidence="1 2">6HR-1</strain>
    </source>
</reference>
<proteinExistence type="predicted"/>